<protein>
    <submittedName>
        <fullName evidence="2">Uncharacterized protein</fullName>
    </submittedName>
</protein>
<name>A0AC35GL59_9BILA</name>
<evidence type="ECO:0000313" key="1">
    <source>
        <dbReference type="Proteomes" id="UP000887580"/>
    </source>
</evidence>
<reference evidence="2" key="1">
    <citation type="submission" date="2022-11" db="UniProtKB">
        <authorList>
            <consortium name="WormBaseParasite"/>
        </authorList>
    </citation>
    <scope>IDENTIFICATION</scope>
</reference>
<dbReference type="Proteomes" id="UP000887580">
    <property type="component" value="Unplaced"/>
</dbReference>
<organism evidence="1 2">
    <name type="scientific">Panagrolaimus sp. PS1159</name>
    <dbReference type="NCBI Taxonomy" id="55785"/>
    <lineage>
        <taxon>Eukaryota</taxon>
        <taxon>Metazoa</taxon>
        <taxon>Ecdysozoa</taxon>
        <taxon>Nematoda</taxon>
        <taxon>Chromadorea</taxon>
        <taxon>Rhabditida</taxon>
        <taxon>Tylenchina</taxon>
        <taxon>Panagrolaimomorpha</taxon>
        <taxon>Panagrolaimoidea</taxon>
        <taxon>Panagrolaimidae</taxon>
        <taxon>Panagrolaimus</taxon>
    </lineage>
</organism>
<sequence length="920" mass="106738">MVRIYCLTSIITEELFIANKISGIDYGNDAEIFPDDNTKAALEKIKNDANIFKSYKLTELSIGYHLFGNEKVYYLLIFRKDSGLFVFKMIPGSVKFEAISNTVIHLSVATSTLFPYNNDFNLVIRIQCIKNTSVRGITEKETEYYEKVESDIKNICGDNQDLQESIIEKLNFDLPLQSGQKVLRQKITDIRTAIELLCDERNGSVGNIVENARYNQKAHCDRLIENSKKEGRRSSRKRSFSSAALSDSFDDSIYDNTFMESDDISENNRRGRPALYISSEERRQARIYASKKYTEKKKAKFEEFKKEVKLLEMENQNMIKKFKGLFVEFGHKMPEDKRTVIEDILIQKNNFETSINDRLKTMTFSSPPKDCSRKEKQKILVRRVRERQKTDKIIAEEKYNFLCKQNSELRKQIEEIDKLRHWMEDMVAINNPKVETSEIERSKADELEKEHRFNVINFEPINFQESVTNIPKLNEHQTIVQTLPNNPSPAQLINIQEMDNRTIEDSYLSILFPKHANLIYAPTTNFASLKDLILQRVNLKEVCECIFEKLPPSMEFINMSHNNISFISKSISRMKNLKFLNLSNNNLDYFPWESLPSSIEYLNLSNSNLEKISILNLQNLAILELQNSKLSALPPGFEMLSKLKYLDLCQNLFTKNLNLKELLWNRLPSNISILNISQNDLGQIPCQLKNMKLKHISANNCKLTNICSYFLNQSRKSEMILEISGNWELEKLPLIPEKIFQPNLTKADASQNFSFNGLSLITDNESFINTSRFPTKNDKPFYEFFEECKNIMECKCCAICGNLKEKTIKQLMVMDFNLCLAENFESLELNLFENGKNIEIKNIMQQFKNRIKEKMHLIYGPGNWKTEIVTGLCLKCFLYLKIKIDESALNINSNKMEGKQKNSIKAEETSYITEMDCSGS</sequence>
<evidence type="ECO:0000313" key="2">
    <source>
        <dbReference type="WBParaSite" id="PS1159_v2.g6023.t1"/>
    </source>
</evidence>
<dbReference type="WBParaSite" id="PS1159_v2.g6023.t1">
    <property type="protein sequence ID" value="PS1159_v2.g6023.t1"/>
    <property type="gene ID" value="PS1159_v2.g6023"/>
</dbReference>
<proteinExistence type="predicted"/>
<accession>A0AC35GL59</accession>